<dbReference type="PROSITE" id="PS50109">
    <property type="entry name" value="HIS_KIN"/>
    <property type="match status" value="1"/>
</dbReference>
<dbReference type="SUPFAM" id="SSF55874">
    <property type="entry name" value="ATPase domain of HSP90 chaperone/DNA topoisomerase II/histidine kinase"/>
    <property type="match status" value="1"/>
</dbReference>
<keyword evidence="6" id="KW-0808">Transferase</keyword>
<keyword evidence="9" id="KW-0418">Kinase</keyword>
<evidence type="ECO:0000313" key="18">
    <source>
        <dbReference type="Proteomes" id="UP000053681"/>
    </source>
</evidence>
<feature type="domain" description="Histidine kinase" evidence="15">
    <location>
        <begin position="338"/>
        <end position="529"/>
    </location>
</feature>
<dbReference type="PANTHER" id="PTHR43547">
    <property type="entry name" value="TWO-COMPONENT HISTIDINE KINASE"/>
    <property type="match status" value="1"/>
</dbReference>
<dbReference type="GO" id="GO:0005524">
    <property type="term" value="F:ATP binding"/>
    <property type="evidence" value="ECO:0007669"/>
    <property type="project" value="UniProtKB-KW"/>
</dbReference>
<evidence type="ECO:0000256" key="11">
    <source>
        <dbReference type="ARBA" id="ARBA00022989"/>
    </source>
</evidence>
<keyword evidence="5" id="KW-0597">Phosphoprotein</keyword>
<dbReference type="InterPro" id="IPR004358">
    <property type="entry name" value="Sig_transdc_His_kin-like_C"/>
</dbReference>
<keyword evidence="11 14" id="KW-1133">Transmembrane helix</keyword>
<dbReference type="InterPro" id="IPR029151">
    <property type="entry name" value="Sensor-like_sf"/>
</dbReference>
<protein>
    <recommendedName>
        <fullName evidence="3">histidine kinase</fullName>
        <ecNumber evidence="3">2.7.13.3</ecNumber>
    </recommendedName>
</protein>
<evidence type="ECO:0000256" key="10">
    <source>
        <dbReference type="ARBA" id="ARBA00022840"/>
    </source>
</evidence>
<dbReference type="AlphaFoldDB" id="A0A0V8JNK0"/>
<evidence type="ECO:0000256" key="2">
    <source>
        <dbReference type="ARBA" id="ARBA00004651"/>
    </source>
</evidence>
<dbReference type="GO" id="GO:0005886">
    <property type="term" value="C:plasma membrane"/>
    <property type="evidence" value="ECO:0007669"/>
    <property type="project" value="UniProtKB-SubCell"/>
</dbReference>
<feature type="transmembrane region" description="Helical" evidence="14">
    <location>
        <begin position="14"/>
        <end position="35"/>
    </location>
</feature>
<dbReference type="InterPro" id="IPR033463">
    <property type="entry name" value="sCache_3"/>
</dbReference>
<evidence type="ECO:0000256" key="3">
    <source>
        <dbReference type="ARBA" id="ARBA00012438"/>
    </source>
</evidence>
<dbReference type="Pfam" id="PF02518">
    <property type="entry name" value="HATPase_c"/>
    <property type="match status" value="1"/>
</dbReference>
<dbReference type="InterPro" id="IPR039506">
    <property type="entry name" value="SPOB_a"/>
</dbReference>
<keyword evidence="8" id="KW-0547">Nucleotide-binding</keyword>
<evidence type="ECO:0000259" key="15">
    <source>
        <dbReference type="PROSITE" id="PS50109"/>
    </source>
</evidence>
<evidence type="ECO:0000259" key="16">
    <source>
        <dbReference type="PROSITE" id="PS50112"/>
    </source>
</evidence>
<dbReference type="InterPro" id="IPR035965">
    <property type="entry name" value="PAS-like_dom_sf"/>
</dbReference>
<dbReference type="InterPro" id="IPR005467">
    <property type="entry name" value="His_kinase_dom"/>
</dbReference>
<sequence length="529" mass="59376">MKKTISISLETKTVGLTVGLVLLVVTLLASIFSYMQAVESKKQAEQLALQAAKSISFMPEVKQAFNDKNPSKVIQPLAEQVREQIGAEAIIVENRKKAIYSPDEEKRTDRQTNASSNYRALMFGGYYTLEGMGTSGLSIMGKAPVISEQGKYREIIGVVTVEFLERDVHAHLIKRIQQIIFYAFLVLLLGIVGGVLLAKSIKKDTLGLEPNEIASLYRERSAILRSIKEGIIAIDAKGRITMMNTSARHMLGLQDNYTPKSIIEVFPYTNMMRVLVDGQAQNDQEIRFRNKFFILNLLPIIENDKIVGVVASFRDKTELNHLIHTLGEVRRYSEDLRAQTHEFTNKLYVLSGLLQLGEYDEAFEFIQKESNAHQTQNRILFHQILDAKVQAVLLGKMGKASEKKVEFTIAEDSLLKELPSHIDVSHLIIIIGNLIDNAFDAVSTQDDKKVSFFITDIGQDIIIEVSDNGSGISEEIIDKLFSKGFSTKGQNRGYGLSNVKEMIDELQGWIDIHPEEEGTTFSVYLPKQK</sequence>
<dbReference type="InterPro" id="IPR036890">
    <property type="entry name" value="HATPase_C_sf"/>
</dbReference>
<comment type="subcellular location">
    <subcellularLocation>
        <location evidence="2">Cell membrane</location>
        <topology evidence="2">Multi-pass membrane protein</topology>
    </subcellularLocation>
</comment>
<evidence type="ECO:0000256" key="8">
    <source>
        <dbReference type="ARBA" id="ARBA00022741"/>
    </source>
</evidence>
<evidence type="ECO:0000256" key="4">
    <source>
        <dbReference type="ARBA" id="ARBA00022475"/>
    </source>
</evidence>
<evidence type="ECO:0000256" key="9">
    <source>
        <dbReference type="ARBA" id="ARBA00022777"/>
    </source>
</evidence>
<dbReference type="Pfam" id="PF14689">
    <property type="entry name" value="SPOB_a"/>
    <property type="match status" value="1"/>
</dbReference>
<keyword evidence="12" id="KW-0902">Two-component regulatory system</keyword>
<feature type="transmembrane region" description="Helical" evidence="14">
    <location>
        <begin position="179"/>
        <end position="198"/>
    </location>
</feature>
<dbReference type="Pfam" id="PF00989">
    <property type="entry name" value="PAS"/>
    <property type="match status" value="1"/>
</dbReference>
<evidence type="ECO:0000256" key="12">
    <source>
        <dbReference type="ARBA" id="ARBA00023012"/>
    </source>
</evidence>
<dbReference type="EMBL" id="LNQP01000020">
    <property type="protein sequence ID" value="KSU88561.1"/>
    <property type="molecule type" value="Genomic_DNA"/>
</dbReference>
<dbReference type="Gene3D" id="1.10.287.130">
    <property type="match status" value="1"/>
</dbReference>
<dbReference type="GO" id="GO:0000155">
    <property type="term" value="F:phosphorelay sensor kinase activity"/>
    <property type="evidence" value="ECO:0007669"/>
    <property type="project" value="InterPro"/>
</dbReference>
<dbReference type="SUPFAM" id="SSF55785">
    <property type="entry name" value="PYP-like sensor domain (PAS domain)"/>
    <property type="match status" value="1"/>
</dbReference>
<dbReference type="GO" id="GO:0006355">
    <property type="term" value="P:regulation of DNA-templated transcription"/>
    <property type="evidence" value="ECO:0007669"/>
    <property type="project" value="InterPro"/>
</dbReference>
<dbReference type="EC" id="2.7.13.3" evidence="3"/>
<dbReference type="RefSeq" id="WP_025910358.1">
    <property type="nucleotide sequence ID" value="NZ_KQ758637.1"/>
</dbReference>
<dbReference type="SMART" id="SM00091">
    <property type="entry name" value="PAS"/>
    <property type="match status" value="1"/>
</dbReference>
<dbReference type="FunFam" id="1.10.287.130:FF:000011">
    <property type="entry name" value="Sensor histidine kinase DcuS"/>
    <property type="match status" value="1"/>
</dbReference>
<keyword evidence="13 14" id="KW-0472">Membrane</keyword>
<dbReference type="InterPro" id="IPR000014">
    <property type="entry name" value="PAS"/>
</dbReference>
<proteinExistence type="predicted"/>
<keyword evidence="7 14" id="KW-0812">Transmembrane</keyword>
<evidence type="ECO:0000313" key="17">
    <source>
        <dbReference type="EMBL" id="KSU88561.1"/>
    </source>
</evidence>
<dbReference type="PROSITE" id="PS50112">
    <property type="entry name" value="PAS"/>
    <property type="match status" value="1"/>
</dbReference>
<feature type="domain" description="PAS" evidence="16">
    <location>
        <begin position="216"/>
        <end position="254"/>
    </location>
</feature>
<dbReference type="Gene3D" id="3.30.565.10">
    <property type="entry name" value="Histidine kinase-like ATPase, C-terminal domain"/>
    <property type="match status" value="1"/>
</dbReference>
<dbReference type="PANTHER" id="PTHR43547:SF3">
    <property type="entry name" value="SENSOR PROTEIN CITS"/>
    <property type="match status" value="1"/>
</dbReference>
<evidence type="ECO:0000256" key="1">
    <source>
        <dbReference type="ARBA" id="ARBA00000085"/>
    </source>
</evidence>
<dbReference type="InterPro" id="IPR003594">
    <property type="entry name" value="HATPase_dom"/>
</dbReference>
<comment type="catalytic activity">
    <reaction evidence="1">
        <text>ATP + protein L-histidine = ADP + protein N-phospho-L-histidine.</text>
        <dbReference type="EC" id="2.7.13.3"/>
    </reaction>
</comment>
<reference evidence="17 18" key="1">
    <citation type="submission" date="2015-11" db="EMBL/GenBank/DDBJ databases">
        <title>Bacillus caseinolyticus sp nov.</title>
        <authorList>
            <person name="Dastager S.G."/>
            <person name="Mawlankar R."/>
        </authorList>
    </citation>
    <scope>NUCLEOTIDE SEQUENCE [LARGE SCALE GENOMIC DNA]</scope>
    <source>
        <strain evidence="17 18">SGD-V-76</strain>
    </source>
</reference>
<dbReference type="Proteomes" id="UP000053681">
    <property type="component" value="Unassembled WGS sequence"/>
</dbReference>
<dbReference type="PRINTS" id="PR00344">
    <property type="entry name" value="BCTRLSENSOR"/>
</dbReference>
<evidence type="ECO:0000256" key="7">
    <source>
        <dbReference type="ARBA" id="ARBA00022692"/>
    </source>
</evidence>
<evidence type="ECO:0000256" key="13">
    <source>
        <dbReference type="ARBA" id="ARBA00023136"/>
    </source>
</evidence>
<comment type="caution">
    <text evidence="17">The sequence shown here is derived from an EMBL/GenBank/DDBJ whole genome shotgun (WGS) entry which is preliminary data.</text>
</comment>
<dbReference type="SUPFAM" id="SSF103190">
    <property type="entry name" value="Sensory domain-like"/>
    <property type="match status" value="1"/>
</dbReference>
<dbReference type="CDD" id="cd16915">
    <property type="entry name" value="HATPase_DpiB-CitA-like"/>
    <property type="match status" value="1"/>
</dbReference>
<keyword evidence="4" id="KW-1003">Cell membrane</keyword>
<dbReference type="FunFam" id="3.30.450.20:FF:000018">
    <property type="entry name" value="Sensor histidine kinase DcuS"/>
    <property type="match status" value="1"/>
</dbReference>
<evidence type="ECO:0000256" key="6">
    <source>
        <dbReference type="ARBA" id="ARBA00022679"/>
    </source>
</evidence>
<evidence type="ECO:0000256" key="14">
    <source>
        <dbReference type="SAM" id="Phobius"/>
    </source>
</evidence>
<accession>A0A0V8JNK0</accession>
<organism evidence="17 18">
    <name type="scientific">Priestia veravalensis</name>
    <dbReference type="NCBI Taxonomy" id="1414648"/>
    <lineage>
        <taxon>Bacteria</taxon>
        <taxon>Bacillati</taxon>
        <taxon>Bacillota</taxon>
        <taxon>Bacilli</taxon>
        <taxon>Bacillales</taxon>
        <taxon>Bacillaceae</taxon>
        <taxon>Priestia</taxon>
    </lineage>
</organism>
<dbReference type="CDD" id="cd00130">
    <property type="entry name" value="PAS"/>
    <property type="match status" value="1"/>
</dbReference>
<dbReference type="InterPro" id="IPR013767">
    <property type="entry name" value="PAS_fold"/>
</dbReference>
<dbReference type="Pfam" id="PF17203">
    <property type="entry name" value="sCache_3_2"/>
    <property type="match status" value="1"/>
</dbReference>
<dbReference type="Gene3D" id="3.30.450.20">
    <property type="entry name" value="PAS domain"/>
    <property type="match status" value="2"/>
</dbReference>
<keyword evidence="18" id="KW-1185">Reference proteome</keyword>
<gene>
    <name evidence="17" type="ORF">AS180_07100</name>
</gene>
<dbReference type="SMART" id="SM00387">
    <property type="entry name" value="HATPase_c"/>
    <property type="match status" value="1"/>
</dbReference>
<name>A0A0V8JNK0_9BACI</name>
<evidence type="ECO:0000256" key="5">
    <source>
        <dbReference type="ARBA" id="ARBA00022553"/>
    </source>
</evidence>
<dbReference type="SUPFAM" id="SSF55890">
    <property type="entry name" value="Sporulation response regulatory protein Spo0B"/>
    <property type="match status" value="1"/>
</dbReference>
<dbReference type="InterPro" id="IPR016120">
    <property type="entry name" value="Sig_transdc_His_kin_SpoOB"/>
</dbReference>
<keyword evidence="10" id="KW-0067">ATP-binding</keyword>